<keyword evidence="2" id="KW-1185">Reference proteome</keyword>
<sequence length="101" mass="11533">MTEQTEENFETVTLEERQRIDAEELELKWEVMTIGAQGPISKAAMEWLKWNAPLVLAEAEAGPPDLVTPTEIAARVQHLLELRAARREKEAARKHARDERS</sequence>
<dbReference type="Proteomes" id="UP001221757">
    <property type="component" value="Unassembled WGS sequence"/>
</dbReference>
<organism evidence="1 2">
    <name type="scientific">Mycena rosella</name>
    <name type="common">Pink bonnet</name>
    <name type="synonym">Agaricus rosellus</name>
    <dbReference type="NCBI Taxonomy" id="1033263"/>
    <lineage>
        <taxon>Eukaryota</taxon>
        <taxon>Fungi</taxon>
        <taxon>Dikarya</taxon>
        <taxon>Basidiomycota</taxon>
        <taxon>Agaricomycotina</taxon>
        <taxon>Agaricomycetes</taxon>
        <taxon>Agaricomycetidae</taxon>
        <taxon>Agaricales</taxon>
        <taxon>Marasmiineae</taxon>
        <taxon>Mycenaceae</taxon>
        <taxon>Mycena</taxon>
    </lineage>
</organism>
<dbReference type="AlphaFoldDB" id="A0AAD7CN02"/>
<evidence type="ECO:0000313" key="1">
    <source>
        <dbReference type="EMBL" id="KAJ7654197.1"/>
    </source>
</evidence>
<dbReference type="EMBL" id="JARKIE010000326">
    <property type="protein sequence ID" value="KAJ7654197.1"/>
    <property type="molecule type" value="Genomic_DNA"/>
</dbReference>
<comment type="caution">
    <text evidence="1">The sequence shown here is derived from an EMBL/GenBank/DDBJ whole genome shotgun (WGS) entry which is preliminary data.</text>
</comment>
<evidence type="ECO:0000313" key="2">
    <source>
        <dbReference type="Proteomes" id="UP001221757"/>
    </source>
</evidence>
<gene>
    <name evidence="1" type="ORF">B0H17DRAFT_1146869</name>
</gene>
<protein>
    <submittedName>
        <fullName evidence="1">Uncharacterized protein</fullName>
    </submittedName>
</protein>
<accession>A0AAD7CN02</accession>
<proteinExistence type="predicted"/>
<reference evidence="1" key="1">
    <citation type="submission" date="2023-03" db="EMBL/GenBank/DDBJ databases">
        <title>Massive genome expansion in bonnet fungi (Mycena s.s.) driven by repeated elements and novel gene families across ecological guilds.</title>
        <authorList>
            <consortium name="Lawrence Berkeley National Laboratory"/>
            <person name="Harder C.B."/>
            <person name="Miyauchi S."/>
            <person name="Viragh M."/>
            <person name="Kuo A."/>
            <person name="Thoen E."/>
            <person name="Andreopoulos B."/>
            <person name="Lu D."/>
            <person name="Skrede I."/>
            <person name="Drula E."/>
            <person name="Henrissat B."/>
            <person name="Morin E."/>
            <person name="Kohler A."/>
            <person name="Barry K."/>
            <person name="LaButti K."/>
            <person name="Morin E."/>
            <person name="Salamov A."/>
            <person name="Lipzen A."/>
            <person name="Mereny Z."/>
            <person name="Hegedus B."/>
            <person name="Baldrian P."/>
            <person name="Stursova M."/>
            <person name="Weitz H."/>
            <person name="Taylor A."/>
            <person name="Grigoriev I.V."/>
            <person name="Nagy L.G."/>
            <person name="Martin F."/>
            <person name="Kauserud H."/>
        </authorList>
    </citation>
    <scope>NUCLEOTIDE SEQUENCE</scope>
    <source>
        <strain evidence="1">CBHHK067</strain>
    </source>
</reference>
<name>A0AAD7CN02_MYCRO</name>